<comment type="caution">
    <text evidence="1">The sequence shown here is derived from an EMBL/GenBank/DDBJ whole genome shotgun (WGS) entry which is preliminary data.</text>
</comment>
<dbReference type="RefSeq" id="WP_344568848.1">
    <property type="nucleotide sequence ID" value="NZ_BAAARJ010000018.1"/>
</dbReference>
<dbReference type="EMBL" id="BAAARJ010000018">
    <property type="protein sequence ID" value="GAA2629546.1"/>
    <property type="molecule type" value="Genomic_DNA"/>
</dbReference>
<keyword evidence="2" id="KW-1185">Reference proteome</keyword>
<proteinExistence type="predicted"/>
<name>A0ABN3QLD0_9ACTN</name>
<organism evidence="1 2">
    <name type="scientific">Streptomyces axinellae</name>
    <dbReference type="NCBI Taxonomy" id="552788"/>
    <lineage>
        <taxon>Bacteria</taxon>
        <taxon>Bacillati</taxon>
        <taxon>Actinomycetota</taxon>
        <taxon>Actinomycetes</taxon>
        <taxon>Kitasatosporales</taxon>
        <taxon>Streptomycetaceae</taxon>
        <taxon>Streptomyces</taxon>
    </lineage>
</organism>
<dbReference type="Proteomes" id="UP001501447">
    <property type="component" value="Unassembled WGS sequence"/>
</dbReference>
<reference evidence="1 2" key="1">
    <citation type="journal article" date="2019" name="Int. J. Syst. Evol. Microbiol.">
        <title>The Global Catalogue of Microorganisms (GCM) 10K type strain sequencing project: providing services to taxonomists for standard genome sequencing and annotation.</title>
        <authorList>
            <consortium name="The Broad Institute Genomics Platform"/>
            <consortium name="The Broad Institute Genome Sequencing Center for Infectious Disease"/>
            <person name="Wu L."/>
            <person name="Ma J."/>
        </authorList>
    </citation>
    <scope>NUCLEOTIDE SEQUENCE [LARGE SCALE GENOMIC DNA]</scope>
    <source>
        <strain evidence="1 2">JCM 16373</strain>
    </source>
</reference>
<evidence type="ECO:0008006" key="3">
    <source>
        <dbReference type="Google" id="ProtNLM"/>
    </source>
</evidence>
<protein>
    <recommendedName>
        <fullName evidence="3">Minor tail protein</fullName>
    </recommendedName>
</protein>
<accession>A0ABN3QLD0</accession>
<sequence length="249" mass="25343">MSEASPRQVAAAIRGAAVSAGQTAPSVRGADWQVGVVTAVGVGTVDVGNIRARRIDDAYPNPAVGDKVMLSQNSSGNWVALGETASAIRALGAPLPPRYKAAATDRASTTTLADDPDLTMQLDAGSTYLIEFHLFVGGATTGLVKTAWTVPADATGLKGVQGPASTVAGDSSPQSSADGITMRAGSHGFGTAVVYGRRNVYTNLVYAVETGTVSTVTGGTCALSWAQNASNSTPARVGLGSWMRATRIM</sequence>
<evidence type="ECO:0000313" key="1">
    <source>
        <dbReference type="EMBL" id="GAA2629546.1"/>
    </source>
</evidence>
<evidence type="ECO:0000313" key="2">
    <source>
        <dbReference type="Proteomes" id="UP001501447"/>
    </source>
</evidence>
<gene>
    <name evidence="1" type="ORF">GCM10009863_51130</name>
</gene>